<dbReference type="Proteomes" id="UP000786811">
    <property type="component" value="Unassembled WGS sequence"/>
</dbReference>
<reference evidence="3" key="1">
    <citation type="submission" date="2021-04" db="EMBL/GenBank/DDBJ databases">
        <authorList>
            <person name="Chebbi M.A.C M."/>
        </authorList>
    </citation>
    <scope>NUCLEOTIDE SEQUENCE</scope>
</reference>
<feature type="compositionally biased region" description="Low complexity" evidence="1">
    <location>
        <begin position="130"/>
        <end position="171"/>
    </location>
</feature>
<dbReference type="AlphaFoldDB" id="A0A8J2HU15"/>
<evidence type="ECO:0000259" key="2">
    <source>
        <dbReference type="PROSITE" id="PS51029"/>
    </source>
</evidence>
<name>A0A8J2HU15_COTCN</name>
<dbReference type="InterPro" id="IPR039353">
    <property type="entry name" value="TF_Adf1"/>
</dbReference>
<dbReference type="SMART" id="SM00595">
    <property type="entry name" value="MADF"/>
    <property type="match status" value="1"/>
</dbReference>
<protein>
    <recommendedName>
        <fullName evidence="2">MADF domain-containing protein</fullName>
    </recommendedName>
</protein>
<sequence>MAPSGYNTAVTKKFIAQVRKNKCLYDINIKKNFNNKSLDNIWLEIVNKCHLVSVTKAKRKWGYLAAQYKKGLLNPLKKSIYHDDLNFLYSFVQTIEDVDDDEVEFIMKKEPQDDENRPRMRENSYERPMSSASGRNSSRRLSNNENRSSTSSGRQSVFSMSSYPSMSSEAMQIDNPEDELKPLFESWYRTTKKLPPEWQRHVKRQFSEIINVTEANVANEIAE</sequence>
<dbReference type="Pfam" id="PF10545">
    <property type="entry name" value="MADF_DNA_bdg"/>
    <property type="match status" value="1"/>
</dbReference>
<feature type="domain" description="MADF" evidence="2">
    <location>
        <begin position="13"/>
        <end position="93"/>
    </location>
</feature>
<dbReference type="OrthoDB" id="10335572at2759"/>
<dbReference type="PROSITE" id="PS51029">
    <property type="entry name" value="MADF"/>
    <property type="match status" value="1"/>
</dbReference>
<dbReference type="InterPro" id="IPR006578">
    <property type="entry name" value="MADF-dom"/>
</dbReference>
<gene>
    <name evidence="3" type="ORF">HICCMSTLAB_LOCUS13527</name>
</gene>
<dbReference type="PANTHER" id="PTHR12243">
    <property type="entry name" value="MADF DOMAIN TRANSCRIPTION FACTOR"/>
    <property type="match status" value="1"/>
</dbReference>
<organism evidence="3 4">
    <name type="scientific">Cotesia congregata</name>
    <name type="common">Parasitoid wasp</name>
    <name type="synonym">Apanteles congregatus</name>
    <dbReference type="NCBI Taxonomy" id="51543"/>
    <lineage>
        <taxon>Eukaryota</taxon>
        <taxon>Metazoa</taxon>
        <taxon>Ecdysozoa</taxon>
        <taxon>Arthropoda</taxon>
        <taxon>Hexapoda</taxon>
        <taxon>Insecta</taxon>
        <taxon>Pterygota</taxon>
        <taxon>Neoptera</taxon>
        <taxon>Endopterygota</taxon>
        <taxon>Hymenoptera</taxon>
        <taxon>Apocrita</taxon>
        <taxon>Ichneumonoidea</taxon>
        <taxon>Braconidae</taxon>
        <taxon>Microgastrinae</taxon>
        <taxon>Cotesia</taxon>
    </lineage>
</organism>
<feature type="compositionally biased region" description="Basic and acidic residues" evidence="1">
    <location>
        <begin position="107"/>
        <end position="125"/>
    </location>
</feature>
<dbReference type="PANTHER" id="PTHR12243:SF67">
    <property type="entry name" value="COREPRESSOR OF PANGOLIN, ISOFORM A-RELATED"/>
    <property type="match status" value="1"/>
</dbReference>
<comment type="caution">
    <text evidence="3">The sequence shown here is derived from an EMBL/GenBank/DDBJ whole genome shotgun (WGS) entry which is preliminary data.</text>
</comment>
<evidence type="ECO:0000256" key="1">
    <source>
        <dbReference type="SAM" id="MobiDB-lite"/>
    </source>
</evidence>
<evidence type="ECO:0000313" key="4">
    <source>
        <dbReference type="Proteomes" id="UP000786811"/>
    </source>
</evidence>
<evidence type="ECO:0000313" key="3">
    <source>
        <dbReference type="EMBL" id="CAG5108891.1"/>
    </source>
</evidence>
<accession>A0A8J2HU15</accession>
<keyword evidence="4" id="KW-1185">Reference proteome</keyword>
<dbReference type="EMBL" id="CAJNRD030001124">
    <property type="protein sequence ID" value="CAG5108891.1"/>
    <property type="molecule type" value="Genomic_DNA"/>
</dbReference>
<feature type="region of interest" description="Disordered" evidence="1">
    <location>
        <begin position="107"/>
        <end position="172"/>
    </location>
</feature>
<proteinExistence type="predicted"/>